<evidence type="ECO:0000313" key="3">
    <source>
        <dbReference type="Proteomes" id="UP001604277"/>
    </source>
</evidence>
<name>A0ABD1VN80_9LAMI</name>
<feature type="coiled-coil region" evidence="1">
    <location>
        <begin position="110"/>
        <end position="137"/>
    </location>
</feature>
<dbReference type="EMBL" id="JBFOLJ010000005">
    <property type="protein sequence ID" value="KAL2538702.1"/>
    <property type="molecule type" value="Genomic_DNA"/>
</dbReference>
<dbReference type="PANTHER" id="PTHR33735:SF26">
    <property type="entry name" value="PTERIN-BINDING DOMAIN-CONTAINING PROTEIN"/>
    <property type="match status" value="1"/>
</dbReference>
<keyword evidence="1" id="KW-0175">Coiled coil</keyword>
<dbReference type="AlphaFoldDB" id="A0ABD1VN80"/>
<dbReference type="Proteomes" id="UP001604277">
    <property type="component" value="Unassembled WGS sequence"/>
</dbReference>
<organism evidence="2 3">
    <name type="scientific">Forsythia ovata</name>
    <dbReference type="NCBI Taxonomy" id="205694"/>
    <lineage>
        <taxon>Eukaryota</taxon>
        <taxon>Viridiplantae</taxon>
        <taxon>Streptophyta</taxon>
        <taxon>Embryophyta</taxon>
        <taxon>Tracheophyta</taxon>
        <taxon>Spermatophyta</taxon>
        <taxon>Magnoliopsida</taxon>
        <taxon>eudicotyledons</taxon>
        <taxon>Gunneridae</taxon>
        <taxon>Pentapetalae</taxon>
        <taxon>asterids</taxon>
        <taxon>lamiids</taxon>
        <taxon>Lamiales</taxon>
        <taxon>Oleaceae</taxon>
        <taxon>Forsythieae</taxon>
        <taxon>Forsythia</taxon>
    </lineage>
</organism>
<dbReference type="PANTHER" id="PTHR33735">
    <property type="entry name" value="EXPRESSED PROTEIN"/>
    <property type="match status" value="1"/>
</dbReference>
<comment type="caution">
    <text evidence="2">The sequence shown here is derived from an EMBL/GenBank/DDBJ whole genome shotgun (WGS) entry which is preliminary data.</text>
</comment>
<reference evidence="3" key="1">
    <citation type="submission" date="2024-07" db="EMBL/GenBank/DDBJ databases">
        <title>Two chromosome-level genome assemblies of Korean endemic species Abeliophyllum distichum and Forsythia ovata (Oleaceae).</title>
        <authorList>
            <person name="Jang H."/>
        </authorList>
    </citation>
    <scope>NUCLEOTIDE SEQUENCE [LARGE SCALE GENOMIC DNA]</scope>
</reference>
<proteinExistence type="predicted"/>
<dbReference type="Gene3D" id="1.10.287.950">
    <property type="entry name" value="Methyl-accepting chemotaxis protein"/>
    <property type="match status" value="1"/>
</dbReference>
<keyword evidence="3" id="KW-1185">Reference proteome</keyword>
<evidence type="ECO:0000256" key="1">
    <source>
        <dbReference type="SAM" id="Coils"/>
    </source>
</evidence>
<protein>
    <submittedName>
        <fullName evidence="2">Uncharacterized protein</fullName>
    </submittedName>
</protein>
<accession>A0ABD1VN80</accession>
<sequence>MANSIVGYISTGLHIRPCSRIRVLTWNPISKLGISKKEDQSCFWSNSLGQSNNIIKRNFVVYASSVPGAPLPSDPSSNSIRSWILGMVVSIVLPFFTHKWGPLWVLKNRIENAVQTVENVVEVVEKMAEEVEKIAEDIVEDLPEGQLKNIAHFVEEIADKTAKNADSLGDLIDKVQEAEEKVECIVESINDEAKKSPTKARSERDKCLPPELSYHLTVGSCPSITASSELKKVVLIQQIGSICLGVMVTCFSNQDSEE</sequence>
<gene>
    <name evidence="2" type="ORF">Fot_20093</name>
</gene>
<evidence type="ECO:0000313" key="2">
    <source>
        <dbReference type="EMBL" id="KAL2538702.1"/>
    </source>
</evidence>